<evidence type="ECO:0000256" key="1">
    <source>
        <dbReference type="SAM" id="MobiDB-lite"/>
    </source>
</evidence>
<keyword evidence="3" id="KW-1185">Reference proteome</keyword>
<proteinExistence type="predicted"/>
<comment type="caution">
    <text evidence="2">The sequence shown here is derived from an EMBL/GenBank/DDBJ whole genome shotgun (WGS) entry which is preliminary data.</text>
</comment>
<reference evidence="2 3" key="1">
    <citation type="journal article" date="2024" name="Proc. Natl. Acad. Sci. U.S.A.">
        <title>The evolutionary genomics of adaptation to stress in wild rhizobium bacteria.</title>
        <authorList>
            <person name="Kehlet-Delgado H."/>
            <person name="Montoya A.P."/>
            <person name="Jensen K.T."/>
            <person name="Wendlandt C.E."/>
            <person name="Dexheimer C."/>
            <person name="Roberts M."/>
            <person name="Torres Martinez L."/>
            <person name="Friesen M.L."/>
            <person name="Griffitts J.S."/>
            <person name="Porter S.S."/>
        </authorList>
    </citation>
    <scope>NUCLEOTIDE SEQUENCE [LARGE SCALE GENOMIC DNA]</scope>
    <source>
        <strain evidence="2 3">M0729</strain>
    </source>
</reference>
<feature type="region of interest" description="Disordered" evidence="1">
    <location>
        <begin position="1"/>
        <end position="79"/>
    </location>
</feature>
<accession>A0ABV1YB36</accession>
<dbReference type="RefSeq" id="WP_023809285.1">
    <property type="nucleotide sequence ID" value="NZ_JAMYMY010000004.1"/>
</dbReference>
<evidence type="ECO:0000313" key="3">
    <source>
        <dbReference type="Proteomes" id="UP001464387"/>
    </source>
</evidence>
<feature type="compositionally biased region" description="Basic and acidic residues" evidence="1">
    <location>
        <begin position="32"/>
        <end position="42"/>
    </location>
</feature>
<protein>
    <submittedName>
        <fullName evidence="2">DUF2188 domain-containing protein</fullName>
    </submittedName>
</protein>
<dbReference type="EMBL" id="JAMYPJ010000005">
    <property type="protein sequence ID" value="MER8932374.1"/>
    <property type="molecule type" value="Genomic_DNA"/>
</dbReference>
<dbReference type="Proteomes" id="UP001464387">
    <property type="component" value="Unassembled WGS sequence"/>
</dbReference>
<dbReference type="InterPro" id="IPR018691">
    <property type="entry name" value="DUF2188"/>
</dbReference>
<organism evidence="2 3">
    <name type="scientific">Mesorhizobium opportunistum</name>
    <dbReference type="NCBI Taxonomy" id="593909"/>
    <lineage>
        <taxon>Bacteria</taxon>
        <taxon>Pseudomonadati</taxon>
        <taxon>Pseudomonadota</taxon>
        <taxon>Alphaproteobacteria</taxon>
        <taxon>Hyphomicrobiales</taxon>
        <taxon>Phyllobacteriaceae</taxon>
        <taxon>Mesorhizobium</taxon>
    </lineage>
</organism>
<sequence length="79" mass="8572">MASHKTIGTHHVVPNHDGGWDVKRGGGQRSSGHFDSKKEAVDFGRGVSRNQSTELKIHNRDGKIAQSDSHGHDPNPPRG</sequence>
<gene>
    <name evidence="2" type="ORF">NKI33_05275</name>
</gene>
<name>A0ABV1YB36_9HYPH</name>
<dbReference type="Pfam" id="PF09954">
    <property type="entry name" value="DUF2188"/>
    <property type="match status" value="1"/>
</dbReference>
<evidence type="ECO:0000313" key="2">
    <source>
        <dbReference type="EMBL" id="MER8932374.1"/>
    </source>
</evidence>
<feature type="compositionally biased region" description="Basic and acidic residues" evidence="1">
    <location>
        <begin position="55"/>
        <end position="79"/>
    </location>
</feature>